<dbReference type="Gramene" id="MELO3C032738.2.1">
    <property type="protein sequence ID" value="MELO3C032738.2.1"/>
    <property type="gene ID" value="MELO3C032738.2"/>
</dbReference>
<accession>A0A9I9EEL6</accession>
<dbReference type="EnsemblPlants" id="MELO3C032738.2.1">
    <property type="protein sequence ID" value="MELO3C032738.2.1"/>
    <property type="gene ID" value="MELO3C032738.2"/>
</dbReference>
<sequence length="61" mass="6771">MGSSEQKIPSVVLSIDRKRQIDVFDDRTIICSTFLKVVIGSLLVRLLPTIKSEFLGALIPI</sequence>
<reference evidence="1" key="1">
    <citation type="submission" date="2023-03" db="UniProtKB">
        <authorList>
            <consortium name="EnsemblPlants"/>
        </authorList>
    </citation>
    <scope>IDENTIFICATION</scope>
</reference>
<name>A0A9I9EEL6_CUCME</name>
<evidence type="ECO:0000313" key="1">
    <source>
        <dbReference type="EnsemblPlants" id="MELO3C032738.2.1"/>
    </source>
</evidence>
<protein>
    <submittedName>
        <fullName evidence="1">Uncharacterized protein</fullName>
    </submittedName>
</protein>
<proteinExistence type="predicted"/>
<dbReference type="AlphaFoldDB" id="A0A9I9EEL6"/>
<organism evidence="1">
    <name type="scientific">Cucumis melo</name>
    <name type="common">Muskmelon</name>
    <dbReference type="NCBI Taxonomy" id="3656"/>
    <lineage>
        <taxon>Eukaryota</taxon>
        <taxon>Viridiplantae</taxon>
        <taxon>Streptophyta</taxon>
        <taxon>Embryophyta</taxon>
        <taxon>Tracheophyta</taxon>
        <taxon>Spermatophyta</taxon>
        <taxon>Magnoliopsida</taxon>
        <taxon>eudicotyledons</taxon>
        <taxon>Gunneridae</taxon>
        <taxon>Pentapetalae</taxon>
        <taxon>rosids</taxon>
        <taxon>fabids</taxon>
        <taxon>Cucurbitales</taxon>
        <taxon>Cucurbitaceae</taxon>
        <taxon>Benincaseae</taxon>
        <taxon>Cucumis</taxon>
    </lineage>
</organism>